<dbReference type="SUPFAM" id="SSF56784">
    <property type="entry name" value="HAD-like"/>
    <property type="match status" value="1"/>
</dbReference>
<proteinExistence type="inferred from homology"/>
<dbReference type="InterPro" id="IPR006439">
    <property type="entry name" value="HAD-SF_hydro_IA"/>
</dbReference>
<organism evidence="5 6">
    <name type="scientific">Kitasatospora arboriphila</name>
    <dbReference type="NCBI Taxonomy" id="258052"/>
    <lineage>
        <taxon>Bacteria</taxon>
        <taxon>Bacillati</taxon>
        <taxon>Actinomycetota</taxon>
        <taxon>Actinomycetes</taxon>
        <taxon>Kitasatosporales</taxon>
        <taxon>Streptomycetaceae</taxon>
        <taxon>Kitasatospora</taxon>
    </lineage>
</organism>
<dbReference type="InterPro" id="IPR051600">
    <property type="entry name" value="Beta-PGM-like"/>
</dbReference>
<comment type="caution">
    <text evidence="5">The sequence shown here is derived from an EMBL/GenBank/DDBJ whole genome shotgun (WGS) entry which is preliminary data.</text>
</comment>
<reference evidence="5 6" key="1">
    <citation type="journal article" date="2019" name="Int. J. Syst. Evol. Microbiol.">
        <title>The Global Catalogue of Microorganisms (GCM) 10K type strain sequencing project: providing services to taxonomists for standard genome sequencing and annotation.</title>
        <authorList>
            <consortium name="The Broad Institute Genomics Platform"/>
            <consortium name="The Broad Institute Genome Sequencing Center for Infectious Disease"/>
            <person name="Wu L."/>
            <person name="Ma J."/>
        </authorList>
    </citation>
    <scope>NUCLEOTIDE SEQUENCE [LARGE SCALE GENOMIC DNA]</scope>
    <source>
        <strain evidence="5 6">JCM 13002</strain>
    </source>
</reference>
<dbReference type="Pfam" id="PF00702">
    <property type="entry name" value="Hydrolase"/>
    <property type="match status" value="1"/>
</dbReference>
<dbReference type="InterPro" id="IPR023214">
    <property type="entry name" value="HAD_sf"/>
</dbReference>
<dbReference type="NCBIfam" id="TIGR01509">
    <property type="entry name" value="HAD-SF-IA-v3"/>
    <property type="match status" value="1"/>
</dbReference>
<dbReference type="InterPro" id="IPR036412">
    <property type="entry name" value="HAD-like_sf"/>
</dbReference>
<evidence type="ECO:0000256" key="1">
    <source>
        <dbReference type="ARBA" id="ARBA00001946"/>
    </source>
</evidence>
<dbReference type="Gene3D" id="1.10.150.240">
    <property type="entry name" value="Putative phosphatase, domain 2"/>
    <property type="match status" value="1"/>
</dbReference>
<keyword evidence="4" id="KW-0460">Magnesium</keyword>
<evidence type="ECO:0000256" key="4">
    <source>
        <dbReference type="ARBA" id="ARBA00022842"/>
    </source>
</evidence>
<accession>A0ABN1U8Z0</accession>
<dbReference type="PANTHER" id="PTHR46193:SF10">
    <property type="entry name" value="6-PHOSPHOGLUCONATE PHOSPHATASE"/>
    <property type="match status" value="1"/>
</dbReference>
<dbReference type="SFLD" id="SFLDG01129">
    <property type="entry name" value="C1.5:_HAD__Beta-PGM__Phosphata"/>
    <property type="match status" value="1"/>
</dbReference>
<dbReference type="RefSeq" id="WP_344628236.1">
    <property type="nucleotide sequence ID" value="NZ_BAAALD010000151.1"/>
</dbReference>
<dbReference type="Gene3D" id="3.40.50.1000">
    <property type="entry name" value="HAD superfamily/HAD-like"/>
    <property type="match status" value="1"/>
</dbReference>
<dbReference type="EMBL" id="BAAALD010000151">
    <property type="protein sequence ID" value="GAA1125203.1"/>
    <property type="molecule type" value="Genomic_DNA"/>
</dbReference>
<keyword evidence="5" id="KW-0378">Hydrolase</keyword>
<dbReference type="PANTHER" id="PTHR46193">
    <property type="entry name" value="6-PHOSPHOGLUCONATE PHOSPHATASE"/>
    <property type="match status" value="1"/>
</dbReference>
<comment type="cofactor">
    <cofactor evidence="1">
        <name>Mg(2+)</name>
        <dbReference type="ChEBI" id="CHEBI:18420"/>
    </cofactor>
</comment>
<keyword evidence="3" id="KW-0479">Metal-binding</keyword>
<evidence type="ECO:0000256" key="3">
    <source>
        <dbReference type="ARBA" id="ARBA00022723"/>
    </source>
</evidence>
<sequence length="227" mass="24391">MAYQMVIFDNDGTLVDSEHTAHRVLSDYLTELGYPTTLEESFHHFLGNAGRNVHTVVADRYGGALPEDFTARCHERVFAAFQQGVDASSGAAELLAELERRELRYCLASSSDHAWIDLTLERSGLRPHLPAPLVFSAEDVAGIGKPAPDLFLHAARAMGVAPEDCLVVEDSPNGVLAARAAGMDVLGYTALMPADRLAAAGATALIGELRQVLDHVARADPISRNVC</sequence>
<dbReference type="Proteomes" id="UP001499987">
    <property type="component" value="Unassembled WGS sequence"/>
</dbReference>
<protein>
    <submittedName>
        <fullName evidence="5">HAD family hydrolase</fullName>
    </submittedName>
</protein>
<evidence type="ECO:0000256" key="2">
    <source>
        <dbReference type="ARBA" id="ARBA00006171"/>
    </source>
</evidence>
<comment type="similarity">
    <text evidence="2">Belongs to the HAD-like hydrolase superfamily. CbbY/CbbZ/Gph/YieH family.</text>
</comment>
<evidence type="ECO:0000313" key="5">
    <source>
        <dbReference type="EMBL" id="GAA1125203.1"/>
    </source>
</evidence>
<dbReference type="InterPro" id="IPR023198">
    <property type="entry name" value="PGP-like_dom2"/>
</dbReference>
<gene>
    <name evidence="5" type="ORF">GCM10009663_74930</name>
</gene>
<dbReference type="GO" id="GO:0016787">
    <property type="term" value="F:hydrolase activity"/>
    <property type="evidence" value="ECO:0007669"/>
    <property type="project" value="UniProtKB-KW"/>
</dbReference>
<dbReference type="SFLD" id="SFLDS00003">
    <property type="entry name" value="Haloacid_Dehalogenase"/>
    <property type="match status" value="1"/>
</dbReference>
<evidence type="ECO:0000313" key="6">
    <source>
        <dbReference type="Proteomes" id="UP001499987"/>
    </source>
</evidence>
<name>A0ABN1U8Z0_9ACTN</name>
<keyword evidence="6" id="KW-1185">Reference proteome</keyword>
<dbReference type="SFLD" id="SFLDG01135">
    <property type="entry name" value="C1.5.6:_HAD__Beta-PGM__Phospha"/>
    <property type="match status" value="1"/>
</dbReference>